<evidence type="ECO:0000313" key="8">
    <source>
        <dbReference type="Proteomes" id="UP001359308"/>
    </source>
</evidence>
<dbReference type="InterPro" id="IPR019984">
    <property type="entry name" value="Ribosomal_uS17_bact/chlr"/>
</dbReference>
<dbReference type="InterPro" id="IPR000266">
    <property type="entry name" value="Ribosomal_uS17"/>
</dbReference>
<dbReference type="Pfam" id="PF00366">
    <property type="entry name" value="Ribosomal_S17"/>
    <property type="match status" value="1"/>
</dbReference>
<accession>A0ABZ2FBC6</accession>
<dbReference type="RefSeq" id="WP_198323949.1">
    <property type="nucleotide sequence ID" value="NZ_CP104311.1"/>
</dbReference>
<keyword evidence="2 6" id="KW-0699">rRNA-binding</keyword>
<dbReference type="HAMAP" id="MF_01345_B">
    <property type="entry name" value="Ribosomal_uS17_B"/>
    <property type="match status" value="1"/>
</dbReference>
<sequence>MTASEGRVRSVTGRVVSNKMDRTIVVAIERQVSHPLYGKYIRRTTKVLAHDENNECGIGDLVTLYASRPISKKKAWTLGAVVERAV</sequence>
<evidence type="ECO:0000256" key="4">
    <source>
        <dbReference type="ARBA" id="ARBA00022980"/>
    </source>
</evidence>
<dbReference type="NCBIfam" id="NF004123">
    <property type="entry name" value="PRK05610.1"/>
    <property type="match status" value="1"/>
</dbReference>
<dbReference type="SUPFAM" id="SSF50249">
    <property type="entry name" value="Nucleic acid-binding proteins"/>
    <property type="match status" value="1"/>
</dbReference>
<dbReference type="Proteomes" id="UP001359308">
    <property type="component" value="Chromosome"/>
</dbReference>
<dbReference type="PANTHER" id="PTHR10744">
    <property type="entry name" value="40S RIBOSOMAL PROTEIN S11 FAMILY MEMBER"/>
    <property type="match status" value="1"/>
</dbReference>
<dbReference type="PANTHER" id="PTHR10744:SF1">
    <property type="entry name" value="SMALL RIBOSOMAL SUBUNIT PROTEIN US17M"/>
    <property type="match status" value="1"/>
</dbReference>
<reference evidence="7 8" key="1">
    <citation type="submission" date="2022-09" db="EMBL/GenBank/DDBJ databases">
        <authorList>
            <person name="Giprobiosintez L."/>
        </authorList>
    </citation>
    <scope>NUCLEOTIDE SEQUENCE [LARGE SCALE GENOMIC DNA]</scope>
    <source>
        <strain evidence="8">VKPM-B-12549 (GBS-15)</strain>
    </source>
</reference>
<comment type="subunit">
    <text evidence="6">Part of the 30S ribosomal subunit.</text>
</comment>
<organism evidence="7 8">
    <name type="scientific">Methylococcus capsulatus</name>
    <dbReference type="NCBI Taxonomy" id="414"/>
    <lineage>
        <taxon>Bacteria</taxon>
        <taxon>Pseudomonadati</taxon>
        <taxon>Pseudomonadota</taxon>
        <taxon>Gammaproteobacteria</taxon>
        <taxon>Methylococcales</taxon>
        <taxon>Methylococcaceae</taxon>
        <taxon>Methylococcus</taxon>
    </lineage>
</organism>
<dbReference type="GO" id="GO:0005840">
    <property type="term" value="C:ribosome"/>
    <property type="evidence" value="ECO:0007669"/>
    <property type="project" value="UniProtKB-KW"/>
</dbReference>
<dbReference type="NCBIfam" id="TIGR03635">
    <property type="entry name" value="uS17_bact"/>
    <property type="match status" value="1"/>
</dbReference>
<evidence type="ECO:0000256" key="6">
    <source>
        <dbReference type="HAMAP-Rule" id="MF_01345"/>
    </source>
</evidence>
<evidence type="ECO:0000256" key="1">
    <source>
        <dbReference type="ARBA" id="ARBA00010254"/>
    </source>
</evidence>
<name>A0ABZ2FBC6_METCP</name>
<gene>
    <name evidence="6 7" type="primary">rpsQ</name>
    <name evidence="7" type="ORF">N4J17_08220</name>
</gene>
<keyword evidence="4 6" id="KW-0689">Ribosomal protein</keyword>
<keyword evidence="5 6" id="KW-0687">Ribonucleoprotein</keyword>
<dbReference type="PRINTS" id="PR00973">
    <property type="entry name" value="RIBOSOMALS17"/>
</dbReference>
<dbReference type="Gene3D" id="2.40.50.140">
    <property type="entry name" value="Nucleic acid-binding proteins"/>
    <property type="match status" value="1"/>
</dbReference>
<dbReference type="CDD" id="cd00364">
    <property type="entry name" value="Ribosomal_uS17"/>
    <property type="match status" value="1"/>
</dbReference>
<keyword evidence="8" id="KW-1185">Reference proteome</keyword>
<proteinExistence type="inferred from homology"/>
<evidence type="ECO:0000256" key="3">
    <source>
        <dbReference type="ARBA" id="ARBA00022884"/>
    </source>
</evidence>
<evidence type="ECO:0000256" key="2">
    <source>
        <dbReference type="ARBA" id="ARBA00022730"/>
    </source>
</evidence>
<dbReference type="InterPro" id="IPR012340">
    <property type="entry name" value="NA-bd_OB-fold"/>
</dbReference>
<protein>
    <recommendedName>
        <fullName evidence="6">Small ribosomal subunit protein uS17</fullName>
    </recommendedName>
</protein>
<comment type="similarity">
    <text evidence="1 6">Belongs to the universal ribosomal protein uS17 family.</text>
</comment>
<evidence type="ECO:0000256" key="5">
    <source>
        <dbReference type="ARBA" id="ARBA00023274"/>
    </source>
</evidence>
<dbReference type="EMBL" id="CP104311">
    <property type="protein sequence ID" value="WWF03586.1"/>
    <property type="molecule type" value="Genomic_DNA"/>
</dbReference>
<keyword evidence="3 6" id="KW-0694">RNA-binding</keyword>
<comment type="function">
    <text evidence="6">One of the primary rRNA binding proteins, it binds specifically to the 5'-end of 16S ribosomal RNA.</text>
</comment>
<evidence type="ECO:0000313" key="7">
    <source>
        <dbReference type="EMBL" id="WWF03586.1"/>
    </source>
</evidence>